<accession>A0A977PK64</accession>
<organism evidence="4 5">
    <name type="scientific">Ignicoccus pacificus DSM 13166</name>
    <dbReference type="NCBI Taxonomy" id="940294"/>
    <lineage>
        <taxon>Archaea</taxon>
        <taxon>Thermoproteota</taxon>
        <taxon>Thermoprotei</taxon>
        <taxon>Desulfurococcales</taxon>
        <taxon>Desulfurococcaceae</taxon>
        <taxon>Ignicoccus</taxon>
    </lineage>
</organism>
<dbReference type="SUPFAM" id="SSF46785">
    <property type="entry name" value="Winged helix' DNA-binding domain"/>
    <property type="match status" value="1"/>
</dbReference>
<dbReference type="GO" id="GO:1990904">
    <property type="term" value="C:ribonucleoprotein complex"/>
    <property type="evidence" value="ECO:0007669"/>
    <property type="project" value="UniProtKB-KW"/>
</dbReference>
<evidence type="ECO:0000313" key="4">
    <source>
        <dbReference type="EMBL" id="UXD21662.1"/>
    </source>
</evidence>
<keyword evidence="3" id="KW-0687">Ribonucleoprotein</keyword>
<sequence>MGRVNKPLSAIEKRQMRQLLQDLRKRMIEERKAKRGVTQQVVAEANVVDQAAKVVRHMKFVTPSMLADKMEISIGVAKRVLRDLETRGVLKLYAKNRRVQVYVPADKFEKLVKPGAYSYTVEEM</sequence>
<dbReference type="EMBL" id="CP006868">
    <property type="protein sequence ID" value="UXD21662.1"/>
    <property type="molecule type" value="Genomic_DNA"/>
</dbReference>
<keyword evidence="5" id="KW-1185">Reference proteome</keyword>
<protein>
    <submittedName>
        <fullName evidence="4">30S ribosomal protein S25</fullName>
    </submittedName>
</protein>
<proteinExistence type="inferred from homology"/>
<dbReference type="Gene3D" id="3.30.63.20">
    <property type="match status" value="1"/>
</dbReference>
<evidence type="ECO:0000256" key="1">
    <source>
        <dbReference type="ARBA" id="ARBA00009106"/>
    </source>
</evidence>
<dbReference type="Proteomes" id="UP001063698">
    <property type="component" value="Chromosome"/>
</dbReference>
<comment type="similarity">
    <text evidence="1">Belongs to the eukaryotic ribosomal protein eS25 family.</text>
</comment>
<dbReference type="Pfam" id="PF03297">
    <property type="entry name" value="Ribosomal_S25"/>
    <property type="match status" value="1"/>
</dbReference>
<evidence type="ECO:0000256" key="2">
    <source>
        <dbReference type="ARBA" id="ARBA00022980"/>
    </source>
</evidence>
<reference evidence="4" key="1">
    <citation type="submission" date="2013-11" db="EMBL/GenBank/DDBJ databases">
        <title>Comparative genomics of Ignicoccus.</title>
        <authorList>
            <person name="Podar M."/>
        </authorList>
    </citation>
    <scope>NUCLEOTIDE SEQUENCE</scope>
    <source>
        <strain evidence="4">DSM 13166</strain>
    </source>
</reference>
<gene>
    <name evidence="4" type="ORF">IPA_06460</name>
</gene>
<evidence type="ECO:0000256" key="3">
    <source>
        <dbReference type="ARBA" id="ARBA00023274"/>
    </source>
</evidence>
<dbReference type="GO" id="GO:0005840">
    <property type="term" value="C:ribosome"/>
    <property type="evidence" value="ECO:0007669"/>
    <property type="project" value="UniProtKB-KW"/>
</dbReference>
<dbReference type="AlphaFoldDB" id="A0A977PK64"/>
<evidence type="ECO:0000313" key="5">
    <source>
        <dbReference type="Proteomes" id="UP001063698"/>
    </source>
</evidence>
<name>A0A977PK64_9CREN</name>
<keyword evidence="2 4" id="KW-0689">Ribosomal protein</keyword>
<dbReference type="KEGG" id="ipc:IPA_06460"/>
<dbReference type="InterPro" id="IPR036390">
    <property type="entry name" value="WH_DNA-bd_sf"/>
</dbReference>
<dbReference type="InterPro" id="IPR004977">
    <property type="entry name" value="Ribosomal_eS25"/>
</dbReference>